<dbReference type="GO" id="GO:0006046">
    <property type="term" value="P:N-acetylglucosamine catabolic process"/>
    <property type="evidence" value="ECO:0007669"/>
    <property type="project" value="TreeGrafter"/>
</dbReference>
<accession>A0A0G7ZNI0</accession>
<dbReference type="Gene3D" id="3.20.20.140">
    <property type="entry name" value="Metal-dependent hydrolases"/>
    <property type="match status" value="1"/>
</dbReference>
<evidence type="ECO:0000256" key="1">
    <source>
        <dbReference type="ARBA" id="ARBA00010716"/>
    </source>
</evidence>
<feature type="binding site" evidence="7">
    <location>
        <position position="184"/>
    </location>
    <ligand>
        <name>Zn(2+)</name>
        <dbReference type="ChEBI" id="CHEBI:29105"/>
    </ligand>
</feature>
<dbReference type="SUPFAM" id="SSF51338">
    <property type="entry name" value="Composite domain of metallo-dependent hydrolases"/>
    <property type="match status" value="1"/>
</dbReference>
<dbReference type="Proteomes" id="UP000242141">
    <property type="component" value="Unassembled WGS sequence"/>
</dbReference>
<dbReference type="Pfam" id="PF01979">
    <property type="entry name" value="Amidohydro_1"/>
    <property type="match status" value="1"/>
</dbReference>
<dbReference type="InterPro" id="IPR032466">
    <property type="entry name" value="Metal_Hydrolase"/>
</dbReference>
<reference evidence="10" key="1">
    <citation type="submission" date="2015-05" db="EMBL/GenBank/DDBJ databases">
        <authorList>
            <person name="Collingro A."/>
        </authorList>
    </citation>
    <scope>NUCLEOTIDE SEQUENCE [LARGE SCALE GENOMIC DNA]</scope>
    <source>
        <strain evidence="10">Ps</strain>
    </source>
</reference>
<dbReference type="InterPro" id="IPR003764">
    <property type="entry name" value="GlcNAc_6-P_deAcase"/>
</dbReference>
<evidence type="ECO:0000256" key="6">
    <source>
        <dbReference type="PIRSR" id="PIRSR038994-1"/>
    </source>
</evidence>
<gene>
    <name evidence="9" type="ORF">HEPPS_03630</name>
</gene>
<evidence type="ECO:0000256" key="3">
    <source>
        <dbReference type="ARBA" id="ARBA00022801"/>
    </source>
</evidence>
<organism evidence="9 10">
    <name type="scientific">Candidatus Hepatoplasma crinochetorum</name>
    <dbReference type="NCBI Taxonomy" id="295596"/>
    <lineage>
        <taxon>Bacteria</taxon>
        <taxon>Bacillati</taxon>
        <taxon>Mycoplasmatota</taxon>
        <taxon>Mollicutes</taxon>
        <taxon>Candidatus Hepatoplasmataceae</taxon>
        <taxon>Candidatus Hepatoplasma</taxon>
    </lineage>
</organism>
<sequence length="374" mass="43171">MISIKGYDANLKKIEVFIKDNKIFKINYLKSEEKIKKRYIIPGFIELHSHGGYGFDFVSADQKKMLFFLNKLAVKEGTTSICGTTITTDFEKMRKTFRNLSPYIDKKINGANFIGWHMEGPFISKIKKGAHPEDKIIDPIILNVNKYLKDYFSKIKIITLAPELTSKQTLLYLKNKNIIISAGHMNANKKEFMEKEKYGIKSITHFNNAMQKNDDKNDNSLSEYILKNDDLYIEFINDRIHNSKELANKIYNKKAENKIMLVTDSLQIKGLKNGIYSGPNGNIIKRNNAAWFENKTLNGSCYSMHKGFIDWIKYQKASIQEAIDVTSKNQARLLNLKKGVIKEGYDADILILNSKFNIKEVYVMGDKVLENKWK</sequence>
<dbReference type="EMBL" id="CWGI01000001">
    <property type="protein sequence ID" value="CRX37144.1"/>
    <property type="molecule type" value="Genomic_DNA"/>
</dbReference>
<evidence type="ECO:0000256" key="2">
    <source>
        <dbReference type="ARBA" id="ARBA00022723"/>
    </source>
</evidence>
<evidence type="ECO:0000313" key="10">
    <source>
        <dbReference type="Proteomes" id="UP000242141"/>
    </source>
</evidence>
<dbReference type="AlphaFoldDB" id="A0A0G7ZNI0"/>
<dbReference type="NCBIfam" id="TIGR00221">
    <property type="entry name" value="nagA"/>
    <property type="match status" value="1"/>
</dbReference>
<evidence type="ECO:0000256" key="5">
    <source>
        <dbReference type="PIRNR" id="PIRNR038994"/>
    </source>
</evidence>
<evidence type="ECO:0000256" key="4">
    <source>
        <dbReference type="ARBA" id="ARBA00023277"/>
    </source>
</evidence>
<comment type="similarity">
    <text evidence="1 5">Belongs to the metallo-dependent hydrolases superfamily. NagA family.</text>
</comment>
<protein>
    <submittedName>
        <fullName evidence="9">| nagA_2 / N-acetylglucosamine-6-phosphate deacetylase / 5566:6681 Forward</fullName>
    </submittedName>
</protein>
<comment type="cofactor">
    <cofactor evidence="7">
        <name>a divalent metal cation</name>
        <dbReference type="ChEBI" id="CHEBI:60240"/>
    </cofactor>
    <text evidence="7">Binds 1 divalent metal cation per subunit.</text>
</comment>
<feature type="active site" description="Proton donor/acceptor" evidence="6">
    <location>
        <position position="264"/>
    </location>
</feature>
<keyword evidence="3 5" id="KW-0378">Hydrolase</keyword>
<dbReference type="GO" id="GO:0046872">
    <property type="term" value="F:metal ion binding"/>
    <property type="evidence" value="ECO:0007669"/>
    <property type="project" value="UniProtKB-KW"/>
</dbReference>
<feature type="binding site" evidence="7">
    <location>
        <position position="205"/>
    </location>
    <ligand>
        <name>Zn(2+)</name>
        <dbReference type="ChEBI" id="CHEBI:29105"/>
    </ligand>
</feature>
<keyword evidence="2 7" id="KW-0479">Metal-binding</keyword>
<feature type="binding site" evidence="7">
    <location>
        <position position="119"/>
    </location>
    <ligand>
        <name>Zn(2+)</name>
        <dbReference type="ChEBI" id="CHEBI:29105"/>
    </ligand>
</feature>
<name>A0A0G7ZNI0_9MOLU</name>
<proteinExistence type="inferred from homology"/>
<dbReference type="Gene3D" id="2.30.40.10">
    <property type="entry name" value="Urease, subunit C, domain 1"/>
    <property type="match status" value="1"/>
</dbReference>
<evidence type="ECO:0000256" key="7">
    <source>
        <dbReference type="PIRSR" id="PIRSR038994-3"/>
    </source>
</evidence>
<evidence type="ECO:0000313" key="9">
    <source>
        <dbReference type="EMBL" id="CRX37144.1"/>
    </source>
</evidence>
<keyword evidence="10" id="KW-1185">Reference proteome</keyword>
<feature type="domain" description="Amidohydrolase-related" evidence="8">
    <location>
        <begin position="39"/>
        <end position="367"/>
    </location>
</feature>
<dbReference type="InterPro" id="IPR011059">
    <property type="entry name" value="Metal-dep_hydrolase_composite"/>
</dbReference>
<dbReference type="SUPFAM" id="SSF51556">
    <property type="entry name" value="Metallo-dependent hydrolases"/>
    <property type="match status" value="1"/>
</dbReference>
<dbReference type="PIRSF" id="PIRSF038994">
    <property type="entry name" value="NagA"/>
    <property type="match status" value="1"/>
</dbReference>
<dbReference type="PANTHER" id="PTHR11113:SF14">
    <property type="entry name" value="N-ACETYLGLUCOSAMINE-6-PHOSPHATE DEACETYLASE"/>
    <property type="match status" value="1"/>
</dbReference>
<keyword evidence="4 5" id="KW-0119">Carbohydrate metabolism</keyword>
<dbReference type="InterPro" id="IPR006680">
    <property type="entry name" value="Amidohydro-rel"/>
</dbReference>
<dbReference type="GO" id="GO:0008448">
    <property type="term" value="F:N-acetylglucosamine-6-phosphate deacetylase activity"/>
    <property type="evidence" value="ECO:0007669"/>
    <property type="project" value="InterPro"/>
</dbReference>
<dbReference type="PANTHER" id="PTHR11113">
    <property type="entry name" value="N-ACETYLGLUCOSAMINE-6-PHOSPHATE DEACETYLASE"/>
    <property type="match status" value="1"/>
</dbReference>
<evidence type="ECO:0000259" key="8">
    <source>
        <dbReference type="Pfam" id="PF01979"/>
    </source>
</evidence>